<dbReference type="AlphaFoldDB" id="A0A7J0BN61"/>
<evidence type="ECO:0000313" key="2">
    <source>
        <dbReference type="Proteomes" id="UP000503840"/>
    </source>
</evidence>
<accession>A0A7J0BN61</accession>
<name>A0A7J0BN61_9BACT</name>
<gene>
    <name evidence="1" type="ORF">DSM101010T_35380</name>
</gene>
<proteinExistence type="predicted"/>
<keyword evidence="2" id="KW-1185">Reference proteome</keyword>
<protein>
    <submittedName>
        <fullName evidence="1">Uncharacterized protein</fullName>
    </submittedName>
</protein>
<organism evidence="1 2">
    <name type="scientific">Desulfovibrio subterraneus</name>
    <dbReference type="NCBI Taxonomy" id="2718620"/>
    <lineage>
        <taxon>Bacteria</taxon>
        <taxon>Pseudomonadati</taxon>
        <taxon>Thermodesulfobacteriota</taxon>
        <taxon>Desulfovibrionia</taxon>
        <taxon>Desulfovibrionales</taxon>
        <taxon>Desulfovibrionaceae</taxon>
        <taxon>Desulfovibrio</taxon>
    </lineage>
</organism>
<dbReference type="EMBL" id="BLVO01000016">
    <property type="protein sequence ID" value="GFM35173.1"/>
    <property type="molecule type" value="Genomic_DNA"/>
</dbReference>
<reference evidence="1 2" key="1">
    <citation type="submission" date="2020-05" db="EMBL/GenBank/DDBJ databases">
        <title>Draft genome sequence of Desulfovibrio sp. strain HN2T.</title>
        <authorList>
            <person name="Ueno A."/>
            <person name="Tamazawa S."/>
            <person name="Tamamura S."/>
            <person name="Murakami T."/>
            <person name="Kiyama T."/>
            <person name="Inomata H."/>
            <person name="Amano Y."/>
            <person name="Miyakawa K."/>
            <person name="Tamaki H."/>
            <person name="Naganuma T."/>
            <person name="Kaneko K."/>
        </authorList>
    </citation>
    <scope>NUCLEOTIDE SEQUENCE [LARGE SCALE GENOMIC DNA]</scope>
    <source>
        <strain evidence="1 2">HN2</strain>
    </source>
</reference>
<sequence>MSDKGGRSLRSCHGLLRAVKDSALTVQVVEAADDHRLTHLKGEASNFEMYLYTGRYKDTFVVVSSAWHPSMVQQPEGVSSLCAARYAEDQNGKGV</sequence>
<dbReference type="Proteomes" id="UP000503840">
    <property type="component" value="Unassembled WGS sequence"/>
</dbReference>
<evidence type="ECO:0000313" key="1">
    <source>
        <dbReference type="EMBL" id="GFM35173.1"/>
    </source>
</evidence>
<comment type="caution">
    <text evidence="1">The sequence shown here is derived from an EMBL/GenBank/DDBJ whole genome shotgun (WGS) entry which is preliminary data.</text>
</comment>